<dbReference type="PANTHER" id="PTHR22950:SF349">
    <property type="entry name" value="AMINO ACID TRANSPORTER TRANSMEMBRANE DOMAIN-CONTAINING PROTEIN"/>
    <property type="match status" value="1"/>
</dbReference>
<feature type="domain" description="Amino acid transporter transmembrane" evidence="7">
    <location>
        <begin position="2"/>
        <end position="164"/>
    </location>
</feature>
<dbReference type="GO" id="GO:0005774">
    <property type="term" value="C:vacuolar membrane"/>
    <property type="evidence" value="ECO:0007669"/>
    <property type="project" value="TreeGrafter"/>
</dbReference>
<evidence type="ECO:0000256" key="6">
    <source>
        <dbReference type="SAM" id="SignalP"/>
    </source>
</evidence>
<dbReference type="Proteomes" id="UP000504606">
    <property type="component" value="Unplaced"/>
</dbReference>
<name>A0A9C6XW76_FRAOC</name>
<reference evidence="9" key="1">
    <citation type="submission" date="2025-08" db="UniProtKB">
        <authorList>
            <consortium name="RefSeq"/>
        </authorList>
    </citation>
    <scope>IDENTIFICATION</scope>
    <source>
        <tissue evidence="9">Whole organism</tissue>
    </source>
</reference>
<accession>A0A9C6XW76</accession>
<evidence type="ECO:0000256" key="5">
    <source>
        <dbReference type="SAM" id="Phobius"/>
    </source>
</evidence>
<evidence type="ECO:0000259" key="7">
    <source>
        <dbReference type="Pfam" id="PF01490"/>
    </source>
</evidence>
<dbReference type="PANTHER" id="PTHR22950">
    <property type="entry name" value="AMINO ACID TRANSPORTER"/>
    <property type="match status" value="1"/>
</dbReference>
<evidence type="ECO:0000256" key="4">
    <source>
        <dbReference type="ARBA" id="ARBA00023136"/>
    </source>
</evidence>
<dbReference type="InterPro" id="IPR013057">
    <property type="entry name" value="AA_transpt_TM"/>
</dbReference>
<dbReference type="RefSeq" id="XP_052132896.1">
    <property type="nucleotide sequence ID" value="XM_052276936.1"/>
</dbReference>
<feature type="chain" id="PRO_5038690414" evidence="6">
    <location>
        <begin position="17"/>
        <end position="196"/>
    </location>
</feature>
<evidence type="ECO:0000313" key="8">
    <source>
        <dbReference type="Proteomes" id="UP000504606"/>
    </source>
</evidence>
<keyword evidence="3 5" id="KW-1133">Transmembrane helix</keyword>
<dbReference type="Pfam" id="PF01490">
    <property type="entry name" value="Aa_trans"/>
    <property type="match status" value="1"/>
</dbReference>
<proteinExistence type="predicted"/>
<keyword evidence="2 5" id="KW-0812">Transmembrane</keyword>
<evidence type="ECO:0000256" key="2">
    <source>
        <dbReference type="ARBA" id="ARBA00022692"/>
    </source>
</evidence>
<gene>
    <name evidence="9" type="primary">LOC113208607</name>
</gene>
<dbReference type="AlphaFoldDB" id="A0A9C6XW76"/>
<keyword evidence="4 5" id="KW-0472">Membrane</keyword>
<comment type="subcellular location">
    <subcellularLocation>
        <location evidence="1">Membrane</location>
        <topology evidence="1">Multi-pass membrane protein</topology>
    </subcellularLocation>
</comment>
<protein>
    <submittedName>
        <fullName evidence="9">Proton-coupled amino acid transporter-like protein CG1139</fullName>
    </submittedName>
</protein>
<evidence type="ECO:0000313" key="9">
    <source>
        <dbReference type="RefSeq" id="XP_052132896.1"/>
    </source>
</evidence>
<organism evidence="8 9">
    <name type="scientific">Frankliniella occidentalis</name>
    <name type="common">Western flower thrips</name>
    <name type="synonym">Euthrips occidentalis</name>
    <dbReference type="NCBI Taxonomy" id="133901"/>
    <lineage>
        <taxon>Eukaryota</taxon>
        <taxon>Metazoa</taxon>
        <taxon>Ecdysozoa</taxon>
        <taxon>Arthropoda</taxon>
        <taxon>Hexapoda</taxon>
        <taxon>Insecta</taxon>
        <taxon>Pterygota</taxon>
        <taxon>Neoptera</taxon>
        <taxon>Paraneoptera</taxon>
        <taxon>Thysanoptera</taxon>
        <taxon>Terebrantia</taxon>
        <taxon>Thripoidea</taxon>
        <taxon>Thripidae</taxon>
        <taxon>Frankliniella</taxon>
    </lineage>
</organism>
<dbReference type="GO" id="GO:0015179">
    <property type="term" value="F:L-amino acid transmembrane transporter activity"/>
    <property type="evidence" value="ECO:0007669"/>
    <property type="project" value="TreeGrafter"/>
</dbReference>
<evidence type="ECO:0000256" key="3">
    <source>
        <dbReference type="ARBA" id="ARBA00022989"/>
    </source>
</evidence>
<feature type="transmembrane region" description="Helical" evidence="5">
    <location>
        <begin position="93"/>
        <end position="118"/>
    </location>
</feature>
<feature type="non-terminal residue" evidence="9">
    <location>
        <position position="196"/>
    </location>
</feature>
<keyword evidence="8" id="KW-1185">Reference proteome</keyword>
<dbReference type="GeneID" id="113208607"/>
<keyword evidence="6" id="KW-0732">Signal</keyword>
<dbReference type="KEGG" id="foc:113208607"/>
<evidence type="ECO:0000256" key="1">
    <source>
        <dbReference type="ARBA" id="ARBA00004141"/>
    </source>
</evidence>
<sequence length="196" mass="21818">MAWVALVLLVLSQIRTLKVLAPVSLAANISMVVGQAIIWYYIFRDLPPIHSRPLVGPISGLPKFMGIVLFAMESLGVIIALENNMADPAAFTGPFGILNAGMAVVITLYAVLGFFGFYQYGDDVQDVITLSLPVDWTGQSVKVIYALAIVLTYPLQMWPVLEITWGKYVSGYLLQRDDRWYELWESLYRAALVLLT</sequence>
<feature type="transmembrane region" description="Helical" evidence="5">
    <location>
        <begin position="26"/>
        <end position="43"/>
    </location>
</feature>
<feature type="transmembrane region" description="Helical" evidence="5">
    <location>
        <begin position="64"/>
        <end position="81"/>
    </location>
</feature>
<dbReference type="OrthoDB" id="1684102at2759"/>
<feature type="signal peptide" evidence="6">
    <location>
        <begin position="1"/>
        <end position="16"/>
    </location>
</feature>